<dbReference type="OrthoDB" id="3239954at2"/>
<dbReference type="InterPro" id="IPR036634">
    <property type="entry name" value="PRD_sf"/>
</dbReference>
<protein>
    <submittedName>
        <fullName evidence="3">HTH domain-containing protein</fullName>
    </submittedName>
</protein>
<evidence type="ECO:0000313" key="3">
    <source>
        <dbReference type="EMBL" id="SFH88715.1"/>
    </source>
</evidence>
<dbReference type="InterPro" id="IPR050661">
    <property type="entry name" value="BglG_antiterminators"/>
</dbReference>
<keyword evidence="1" id="KW-0677">Repeat</keyword>
<dbReference type="InterPro" id="IPR013199">
    <property type="entry name" value="HTH_Mga_DNA-bd_dom"/>
</dbReference>
<dbReference type="PANTHER" id="PTHR30185:SF13">
    <property type="entry name" value="LICABCH OPERON REGULATOR-RELATED"/>
    <property type="match status" value="1"/>
</dbReference>
<dbReference type="Proteomes" id="UP000198668">
    <property type="component" value="Unassembled WGS sequence"/>
</dbReference>
<dbReference type="AlphaFoldDB" id="A0A1I3DPQ5"/>
<dbReference type="PROSITE" id="PS51372">
    <property type="entry name" value="PRD_2"/>
    <property type="match status" value="1"/>
</dbReference>
<dbReference type="PANTHER" id="PTHR30185">
    <property type="entry name" value="CRYPTIC BETA-GLUCOSIDE BGL OPERON ANTITERMINATOR"/>
    <property type="match status" value="1"/>
</dbReference>
<gene>
    <name evidence="3" type="ORF">SAMN04489868_1478</name>
</gene>
<dbReference type="EMBL" id="FOQE01000047">
    <property type="protein sequence ID" value="SFH88715.1"/>
    <property type="molecule type" value="Genomic_DNA"/>
</dbReference>
<dbReference type="Gene3D" id="1.10.1790.10">
    <property type="entry name" value="PRD domain"/>
    <property type="match status" value="1"/>
</dbReference>
<dbReference type="SUPFAM" id="SSF63520">
    <property type="entry name" value="PTS-regulatory domain, PRD"/>
    <property type="match status" value="1"/>
</dbReference>
<dbReference type="RefSeq" id="WP_092093612.1">
    <property type="nucleotide sequence ID" value="NZ_FOQE01000047.1"/>
</dbReference>
<dbReference type="GO" id="GO:0006355">
    <property type="term" value="P:regulation of DNA-templated transcription"/>
    <property type="evidence" value="ECO:0007669"/>
    <property type="project" value="InterPro"/>
</dbReference>
<reference evidence="3 4" key="1">
    <citation type="submission" date="2016-10" db="EMBL/GenBank/DDBJ databases">
        <authorList>
            <person name="de Groot N.N."/>
        </authorList>
    </citation>
    <scope>NUCLEOTIDE SEQUENCE [LARGE SCALE GENOMIC DNA]</scope>
    <source>
        <strain evidence="3 4">DSM 27630</strain>
    </source>
</reference>
<sequence>MKLEELQVDIISFLLDEKTTTIAEISQSTGASNKTISKYIELINDVFDKEGLMVRITTKRGVGVKIEGDLKKLNKKIRTLGYYVNDTEQDRITFIYSQLLNINGYITIQELSEKMFVSRTTVEKLLKSVKRNLKKLNVHLIADQNGLILEENEEKKRKLMSEVLSYYWSGISTTSDLELNAQLDSDASGIVDNKVFKTVFKVLGEFINENQYTITDYEYQTLAIHLAIAISRISHQFYIDKANGFSNNVSAKTIDLVEILEKKFSISFPEVEKQYIDIYINLFSNNQKNKHESLQKINKT</sequence>
<evidence type="ECO:0000313" key="4">
    <source>
        <dbReference type="Proteomes" id="UP000198668"/>
    </source>
</evidence>
<organism evidence="3 4">
    <name type="scientific">Pisciglobus halotolerans</name>
    <dbReference type="NCBI Taxonomy" id="745365"/>
    <lineage>
        <taxon>Bacteria</taxon>
        <taxon>Bacillati</taxon>
        <taxon>Bacillota</taxon>
        <taxon>Bacilli</taxon>
        <taxon>Lactobacillales</taxon>
        <taxon>Carnobacteriaceae</taxon>
    </lineage>
</organism>
<dbReference type="Pfam" id="PF00874">
    <property type="entry name" value="PRD"/>
    <property type="match status" value="1"/>
</dbReference>
<accession>A0A1I3DPQ5</accession>
<dbReference type="InterPro" id="IPR011608">
    <property type="entry name" value="PRD"/>
</dbReference>
<dbReference type="Pfam" id="PF08280">
    <property type="entry name" value="HTH_Mga"/>
    <property type="match status" value="1"/>
</dbReference>
<name>A0A1I3DPQ5_9LACT</name>
<dbReference type="Gene3D" id="1.10.10.10">
    <property type="entry name" value="Winged helix-like DNA-binding domain superfamily/Winged helix DNA-binding domain"/>
    <property type="match status" value="1"/>
</dbReference>
<proteinExistence type="predicted"/>
<evidence type="ECO:0000256" key="1">
    <source>
        <dbReference type="ARBA" id="ARBA00022737"/>
    </source>
</evidence>
<keyword evidence="4" id="KW-1185">Reference proteome</keyword>
<dbReference type="InterPro" id="IPR036388">
    <property type="entry name" value="WH-like_DNA-bd_sf"/>
</dbReference>
<evidence type="ECO:0000259" key="2">
    <source>
        <dbReference type="PROSITE" id="PS51372"/>
    </source>
</evidence>
<feature type="domain" description="PRD" evidence="2">
    <location>
        <begin position="190"/>
        <end position="290"/>
    </location>
</feature>